<sequence>MKNSGGKFLFNKLVCIADELSENNSIANGQSIDYKPSFDSLKNGAGYKLNLDNTKLDSLYLTISTDTELLNKEEVTLVPLSNGKPLFMFKTKMTEREIHLTIPKNKMPDGIINFSLLNANDLIIDQKMAFNPVKESGILTLNDLAPIYKKKENVTVNLDVKNWLGKPLIGSFSISVTNADVVPFIEKNESTIYSNLLLNADFENGIDYANYYLSKPVELDNILLSKNWERPLFSNSKWESKTNTNHLAELSGKVVDEKQRFIQGAEITLFPAELGSGNIMSTVSDSAGLFRFGIPDSLIYGSFIVKAKTKKFKELIIELDKDNPLIVKPFKRYLLDSVNTPKQKKIVTLKNQKGKPLINKDGINLKDVEIRDYNPKPKLINSHSFNLNGPGQADKVFTEKDLEHEIDWTILLRVSGIRFTGAIRGGLPFADSNIYSSRGAPGVPMLILVDGVASSLPAIHDVESIEILKDVAYSGIYGIRGAGGVIVITTKKGDRKYNSTTSKNIVTYKFPLSKADIFNANDRDDAGSTLFWKPDLITDKNGKASFSFKNNDIAGNYRMIIEGISTSGILFRKEYFYRVE</sequence>
<gene>
    <name evidence="1" type="ORF">GCM10022246_41030</name>
</gene>
<proteinExistence type="predicted"/>
<dbReference type="Gene3D" id="2.170.130.10">
    <property type="entry name" value="TonB-dependent receptor, plug domain"/>
    <property type="match status" value="1"/>
</dbReference>
<dbReference type="Proteomes" id="UP001501081">
    <property type="component" value="Unassembled WGS sequence"/>
</dbReference>
<dbReference type="SUPFAM" id="SSF49478">
    <property type="entry name" value="Cna protein B-type domain"/>
    <property type="match status" value="1"/>
</dbReference>
<protein>
    <recommendedName>
        <fullName evidence="3">TonB-dependent receptor plug domain-containing protein</fullName>
    </recommendedName>
</protein>
<dbReference type="InterPro" id="IPR037066">
    <property type="entry name" value="Plug_dom_sf"/>
</dbReference>
<accession>A0ABP7QN24</accession>
<evidence type="ECO:0000313" key="1">
    <source>
        <dbReference type="EMBL" id="GAA3985190.1"/>
    </source>
</evidence>
<dbReference type="EMBL" id="BAABAK010000022">
    <property type="protein sequence ID" value="GAA3985190.1"/>
    <property type="molecule type" value="Genomic_DNA"/>
</dbReference>
<comment type="caution">
    <text evidence="1">The sequence shown here is derived from an EMBL/GenBank/DDBJ whole genome shotgun (WGS) entry which is preliminary data.</text>
</comment>
<dbReference type="SUPFAM" id="SSF56935">
    <property type="entry name" value="Porins"/>
    <property type="match status" value="1"/>
</dbReference>
<name>A0ABP7QN24_9SPHI</name>
<organism evidence="1 2">
    <name type="scientific">Pedobacter ginsengiterrae</name>
    <dbReference type="NCBI Taxonomy" id="871696"/>
    <lineage>
        <taxon>Bacteria</taxon>
        <taxon>Pseudomonadati</taxon>
        <taxon>Bacteroidota</taxon>
        <taxon>Sphingobacteriia</taxon>
        <taxon>Sphingobacteriales</taxon>
        <taxon>Sphingobacteriaceae</taxon>
        <taxon>Pedobacter</taxon>
    </lineage>
</organism>
<evidence type="ECO:0000313" key="2">
    <source>
        <dbReference type="Proteomes" id="UP001501081"/>
    </source>
</evidence>
<evidence type="ECO:0008006" key="3">
    <source>
        <dbReference type="Google" id="ProtNLM"/>
    </source>
</evidence>
<reference evidence="2" key="1">
    <citation type="journal article" date="2019" name="Int. J. Syst. Evol. Microbiol.">
        <title>The Global Catalogue of Microorganisms (GCM) 10K type strain sequencing project: providing services to taxonomists for standard genome sequencing and annotation.</title>
        <authorList>
            <consortium name="The Broad Institute Genomics Platform"/>
            <consortium name="The Broad Institute Genome Sequencing Center for Infectious Disease"/>
            <person name="Wu L."/>
            <person name="Ma J."/>
        </authorList>
    </citation>
    <scope>NUCLEOTIDE SEQUENCE [LARGE SCALE GENOMIC DNA]</scope>
    <source>
        <strain evidence="2">JCM 17338</strain>
    </source>
</reference>
<keyword evidence="2" id="KW-1185">Reference proteome</keyword>